<feature type="region of interest" description="Disordered" evidence="6">
    <location>
        <begin position="1"/>
        <end position="28"/>
    </location>
</feature>
<dbReference type="SUPFAM" id="SSF46689">
    <property type="entry name" value="Homeodomain-like"/>
    <property type="match status" value="1"/>
</dbReference>
<dbReference type="InterPro" id="IPR009057">
    <property type="entry name" value="Homeodomain-like_sf"/>
</dbReference>
<dbReference type="Pfam" id="PF17932">
    <property type="entry name" value="TetR_C_24"/>
    <property type="match status" value="1"/>
</dbReference>
<dbReference type="Proteomes" id="UP001297272">
    <property type="component" value="Unassembled WGS sequence"/>
</dbReference>
<dbReference type="PANTHER" id="PTHR30055">
    <property type="entry name" value="HTH-TYPE TRANSCRIPTIONAL REGULATOR RUTR"/>
    <property type="match status" value="1"/>
</dbReference>
<dbReference type="PROSITE" id="PS01081">
    <property type="entry name" value="HTH_TETR_1"/>
    <property type="match status" value="1"/>
</dbReference>
<evidence type="ECO:0000256" key="2">
    <source>
        <dbReference type="ARBA" id="ARBA00023015"/>
    </source>
</evidence>
<evidence type="ECO:0000256" key="1">
    <source>
        <dbReference type="ARBA" id="ARBA00022491"/>
    </source>
</evidence>
<dbReference type="Gene3D" id="1.10.357.10">
    <property type="entry name" value="Tetracycline Repressor, domain 2"/>
    <property type="match status" value="1"/>
</dbReference>
<evidence type="ECO:0000256" key="3">
    <source>
        <dbReference type="ARBA" id="ARBA00023125"/>
    </source>
</evidence>
<dbReference type="InterPro" id="IPR041490">
    <property type="entry name" value="KstR2_TetR_C"/>
</dbReference>
<dbReference type="Gene3D" id="1.10.10.60">
    <property type="entry name" value="Homeodomain-like"/>
    <property type="match status" value="1"/>
</dbReference>
<feature type="domain" description="HTH tetR-type" evidence="7">
    <location>
        <begin position="27"/>
        <end position="87"/>
    </location>
</feature>
<evidence type="ECO:0000256" key="4">
    <source>
        <dbReference type="ARBA" id="ARBA00023163"/>
    </source>
</evidence>
<accession>A0ABS5RW71</accession>
<reference evidence="8 9" key="1">
    <citation type="submission" date="2021-03" db="EMBL/GenBank/DDBJ databases">
        <title>Tianweitania aestuarii sp. nov., isolated from a tidal flat.</title>
        <authorList>
            <person name="Park S."/>
            <person name="Yoon J.-H."/>
        </authorList>
    </citation>
    <scope>NUCLEOTIDE SEQUENCE [LARGE SCALE GENOMIC DNA]</scope>
    <source>
        <strain evidence="8 9">BSSL-BM11</strain>
    </source>
</reference>
<gene>
    <name evidence="8" type="ORF">JYU29_11475</name>
</gene>
<dbReference type="InterPro" id="IPR023772">
    <property type="entry name" value="DNA-bd_HTH_TetR-type_CS"/>
</dbReference>
<keyword evidence="3 5" id="KW-0238">DNA-binding</keyword>
<dbReference type="PRINTS" id="PR00455">
    <property type="entry name" value="HTHTETR"/>
</dbReference>
<evidence type="ECO:0000313" key="8">
    <source>
        <dbReference type="EMBL" id="MBS9721308.1"/>
    </source>
</evidence>
<keyword evidence="4" id="KW-0804">Transcription</keyword>
<dbReference type="RefSeq" id="WP_213984917.1">
    <property type="nucleotide sequence ID" value="NZ_JAFMNX010000002.1"/>
</dbReference>
<feature type="compositionally biased region" description="Basic and acidic residues" evidence="6">
    <location>
        <begin position="19"/>
        <end position="28"/>
    </location>
</feature>
<evidence type="ECO:0000313" key="9">
    <source>
        <dbReference type="Proteomes" id="UP001297272"/>
    </source>
</evidence>
<dbReference type="PANTHER" id="PTHR30055:SF175">
    <property type="entry name" value="HTH-TYPE TRANSCRIPTIONAL REPRESSOR KSTR2"/>
    <property type="match status" value="1"/>
</dbReference>
<evidence type="ECO:0000256" key="5">
    <source>
        <dbReference type="PROSITE-ProRule" id="PRU00335"/>
    </source>
</evidence>
<evidence type="ECO:0000259" key="7">
    <source>
        <dbReference type="PROSITE" id="PS50977"/>
    </source>
</evidence>
<feature type="DNA-binding region" description="H-T-H motif" evidence="5">
    <location>
        <begin position="50"/>
        <end position="69"/>
    </location>
</feature>
<organism evidence="8 9">
    <name type="scientific">Tianweitania aestuarii</name>
    <dbReference type="NCBI Taxonomy" id="2814886"/>
    <lineage>
        <taxon>Bacteria</taxon>
        <taxon>Pseudomonadati</taxon>
        <taxon>Pseudomonadota</taxon>
        <taxon>Alphaproteobacteria</taxon>
        <taxon>Hyphomicrobiales</taxon>
        <taxon>Phyllobacteriaceae</taxon>
        <taxon>Tianweitania</taxon>
    </lineage>
</organism>
<proteinExistence type="predicted"/>
<dbReference type="InterPro" id="IPR050109">
    <property type="entry name" value="HTH-type_TetR-like_transc_reg"/>
</dbReference>
<dbReference type="Pfam" id="PF00440">
    <property type="entry name" value="TetR_N"/>
    <property type="match status" value="1"/>
</dbReference>
<keyword evidence="2" id="KW-0805">Transcription regulation</keyword>
<keyword evidence="9" id="KW-1185">Reference proteome</keyword>
<dbReference type="EMBL" id="JAFMNX010000002">
    <property type="protein sequence ID" value="MBS9721308.1"/>
    <property type="molecule type" value="Genomic_DNA"/>
</dbReference>
<dbReference type="PROSITE" id="PS50977">
    <property type="entry name" value="HTH_TETR_2"/>
    <property type="match status" value="1"/>
</dbReference>
<comment type="caution">
    <text evidence="8">The sequence shown here is derived from an EMBL/GenBank/DDBJ whole genome shotgun (WGS) entry which is preliminary data.</text>
</comment>
<sequence>MTTGATVKRATEVSPWPKPEQRQRDRASKREAVLLRAVEFFNEKGFHATSLEDVAVSLHVTKPTIYHYFANKDEILFACVQRGLEEIRQAAEAAEQAGGNGLQRLHALLIDYAMMMSDGFGACVGRTPDHALSPESLSRIKALKRDTDVIVRRVIEAGMEDGSIAVADVRLTTFTALGALNWISRWYDPAGPLSKREIAEHSVDMLIGGLAARSHKVAEGE</sequence>
<keyword evidence="1" id="KW-0678">Repressor</keyword>
<dbReference type="InterPro" id="IPR001647">
    <property type="entry name" value="HTH_TetR"/>
</dbReference>
<protein>
    <submittedName>
        <fullName evidence="8">TetR family transcriptional regulator</fullName>
    </submittedName>
</protein>
<dbReference type="InterPro" id="IPR036271">
    <property type="entry name" value="Tet_transcr_reg_TetR-rel_C_sf"/>
</dbReference>
<name>A0ABS5RW71_9HYPH</name>
<evidence type="ECO:0000256" key="6">
    <source>
        <dbReference type="SAM" id="MobiDB-lite"/>
    </source>
</evidence>
<dbReference type="SUPFAM" id="SSF48498">
    <property type="entry name" value="Tetracyclin repressor-like, C-terminal domain"/>
    <property type="match status" value="1"/>
</dbReference>